<keyword evidence="2" id="KW-1185">Reference proteome</keyword>
<dbReference type="InterPro" id="IPR039452">
    <property type="entry name" value="DUF5403"/>
</dbReference>
<dbReference type="Pfam" id="PF17395">
    <property type="entry name" value="DUF5403"/>
    <property type="match status" value="1"/>
</dbReference>
<dbReference type="KEGG" id="vg:19488209"/>
<gene>
    <name evidence="1" type="primary">20</name>
    <name evidence="1" type="ORF">PBI_PHANTASTIC_20</name>
</gene>
<sequence length="113" mass="12152">MAKLVRKSVLHHIVSHLDGVKAAVRDATDEGHDKSQARLEAARASTQWHKIYGPDHLTQVTKSYGDVDGFINLEAPNAMAIEFGHQPSGVFEGTDTKAPEGLYIITKGSGAVS</sequence>
<evidence type="ECO:0000313" key="1">
    <source>
        <dbReference type="EMBL" id="AHY27083.1"/>
    </source>
</evidence>
<dbReference type="GeneID" id="19488209"/>
<dbReference type="Proteomes" id="UP000024443">
    <property type="component" value="Segment"/>
</dbReference>
<dbReference type="EMBL" id="KJ510415">
    <property type="protein sequence ID" value="AHY27083.1"/>
    <property type="molecule type" value="Genomic_DNA"/>
</dbReference>
<evidence type="ECO:0008006" key="3">
    <source>
        <dbReference type="Google" id="ProtNLM"/>
    </source>
</evidence>
<protein>
    <recommendedName>
        <fullName evidence="3">Head-to-tail connector protein</fullName>
    </recommendedName>
</protein>
<organism evidence="1 2">
    <name type="scientific">Mycobacterium phage Phantastic</name>
    <dbReference type="NCBI Taxonomy" id="1486426"/>
    <lineage>
        <taxon>Viruses</taxon>
        <taxon>Duplodnaviria</taxon>
        <taxon>Heunggongvirae</taxon>
        <taxon>Uroviricota</taxon>
        <taxon>Caudoviricetes</taxon>
        <taxon>Veracruzvirus</taxon>
        <taxon>Veracruzvirus phantastic</taxon>
    </lineage>
</organism>
<dbReference type="RefSeq" id="YP_009032505.1">
    <property type="nucleotide sequence ID" value="NC_024148.1"/>
</dbReference>
<name>A0A023W7N0_9CAUD</name>
<reference evidence="1 2" key="1">
    <citation type="submission" date="2014-02" db="EMBL/GenBank/DDBJ databases">
        <authorList>
            <person name="Meadows H.N."/>
            <person name="Fisher J.N.B."/>
            <person name="Gardner A.V."/>
            <person name="Merrill B.D."/>
            <person name="Hartmann K.A."/>
            <person name="Bailey M.E."/>
            <person name="Beckstead A.P."/>
            <person name="Deus L.M."/>
            <person name="Earl A.S."/>
            <person name="Easter R.A."/>
            <person name="Gibby P.D."/>
            <person name="Graves K.A."/>
            <person name="Ayer P.A."/>
            <person name="Heiner M.E."/>
            <person name="Herring J.A."/>
            <person name="Jaen A.D."/>
            <person name="Liu J.E."/>
            <person name="Manci A.M."/>
            <person name="Nielsen D.A."/>
            <person name="Paz H.C."/>
            <person name="Sabin N.R."/>
            <person name="Solomon M.B."/>
            <person name="Sutter R.A."/>
            <person name="Wake B.N."/>
            <person name="Willyerd H.J."/>
            <person name="Zimmerman L.J."/>
            <person name="Breakwell D.P."/>
            <person name="Burnett S.H."/>
            <person name="Grose J.H."/>
            <person name="Bradley K.W."/>
            <person name="Clarke D.Q."/>
            <person name="Lewis M.F."/>
            <person name="Barker L.P."/>
            <person name="Bailey C."/>
            <person name="Asai D.J."/>
            <person name="Garber M.L."/>
            <person name="Bowman C.A."/>
            <person name="Russell D.A."/>
            <person name="Pope W.H."/>
            <person name="Jacobs-Sera D."/>
            <person name="Hendrix R.W."/>
            <person name="Hatfull G.F."/>
        </authorList>
    </citation>
    <scope>NUCLEOTIDE SEQUENCE [LARGE SCALE GENOMIC DNA]</scope>
</reference>
<dbReference type="OrthoDB" id="14428at10239"/>
<evidence type="ECO:0000313" key="2">
    <source>
        <dbReference type="Proteomes" id="UP000024443"/>
    </source>
</evidence>
<accession>A0A023W7N0</accession>
<proteinExistence type="predicted"/>